<sequence>MSIQLVLPLPFDAAFEVIPDDEAQTTVELVQTMRAIAETTYKDHGYALRSVHAKSHGLVIGEMRVPGGLPAPYAQGVFAREAVMPVVMRFSTNPGDVLDDKVSTPRGLALKLIGVEGERLPGSECHCTQDFVMIDASAFTASTPKAFLASLKLLAKTTDKAPGSKEVLSAVLRGAQTLVEKLGGESGMVKSLGGHPQTHILGETFYTAAPLLYGPYFAKMSVAPVSTELTALTDAPVDLDGKPNALRDAVSDFFAAHGGEWALRVQLATNIDTMPIEDASVRWPEDESPYVAVARIRVTPQASWSAARVAAIDECMAFSPWHGVRAHRPLGGLMRSRKPAYEMSAHFRRERNACPMNEPVEAPQPGD</sequence>
<accession>A0A158DXW5</accession>
<dbReference type="InterPro" id="IPR020835">
    <property type="entry name" value="Catalase_sf"/>
</dbReference>
<dbReference type="GO" id="GO:0020037">
    <property type="term" value="F:heme binding"/>
    <property type="evidence" value="ECO:0007669"/>
    <property type="project" value="InterPro"/>
</dbReference>
<dbReference type="OrthoDB" id="336698at2"/>
<dbReference type="AlphaFoldDB" id="A0A158DXW5"/>
<comment type="function">
    <text evidence="1">Decomposes hydrogen peroxide into water and oxygen; serves to protect cells from the toxic effects of hydrogen peroxide.</text>
</comment>
<dbReference type="SUPFAM" id="SSF56634">
    <property type="entry name" value="Heme-dependent catalase-like"/>
    <property type="match status" value="1"/>
</dbReference>
<gene>
    <name evidence="2" type="ORF">AWB78_05788</name>
</gene>
<dbReference type="EMBL" id="FCOX02000039">
    <property type="protein sequence ID" value="SAK99491.1"/>
    <property type="molecule type" value="Genomic_DNA"/>
</dbReference>
<name>A0A158DXW5_9BURK</name>
<organism evidence="2 3">
    <name type="scientific">Caballeronia calidae</name>
    <dbReference type="NCBI Taxonomy" id="1777139"/>
    <lineage>
        <taxon>Bacteria</taxon>
        <taxon>Pseudomonadati</taxon>
        <taxon>Pseudomonadota</taxon>
        <taxon>Betaproteobacteria</taxon>
        <taxon>Burkholderiales</taxon>
        <taxon>Burkholderiaceae</taxon>
        <taxon>Caballeronia</taxon>
    </lineage>
</organism>
<dbReference type="CDD" id="cd08152">
    <property type="entry name" value="y4iL_like"/>
    <property type="match status" value="1"/>
</dbReference>
<dbReference type="Proteomes" id="UP000071859">
    <property type="component" value="Unassembled WGS sequence"/>
</dbReference>
<dbReference type="RefSeq" id="WP_062609540.1">
    <property type="nucleotide sequence ID" value="NZ_FCOX02000039.1"/>
</dbReference>
<dbReference type="PANTHER" id="PTHR36195:SF4">
    <property type="entry name" value="DOMAIN PROTEIN, PUTATIVE (AFU_ORTHOLOGUE AFUA_5G01990)-RELATED"/>
    <property type="match status" value="1"/>
</dbReference>
<dbReference type="PANTHER" id="PTHR36195">
    <property type="entry name" value="DOMAIN PROTEIN, PUTATIVE (AFU_ORTHOLOGUE AFUA_5G01990)-RELATED-RELATED"/>
    <property type="match status" value="1"/>
</dbReference>
<evidence type="ECO:0000313" key="2">
    <source>
        <dbReference type="EMBL" id="SAK99491.1"/>
    </source>
</evidence>
<reference evidence="2" key="1">
    <citation type="submission" date="2016-01" db="EMBL/GenBank/DDBJ databases">
        <authorList>
            <person name="Peeters C."/>
        </authorList>
    </citation>
    <scope>NUCLEOTIDE SEQUENCE</scope>
    <source>
        <strain evidence="2">LMG 29321</strain>
    </source>
</reference>
<evidence type="ECO:0000256" key="1">
    <source>
        <dbReference type="ARBA" id="ARBA00002974"/>
    </source>
</evidence>
<proteinExistence type="predicted"/>
<evidence type="ECO:0000313" key="3">
    <source>
        <dbReference type="Proteomes" id="UP000071859"/>
    </source>
</evidence>
<protein>
    <submittedName>
        <fullName evidence="2">Catalase</fullName>
    </submittedName>
</protein>
<keyword evidence="3" id="KW-1185">Reference proteome</keyword>
<dbReference type="Gene3D" id="2.40.180.10">
    <property type="entry name" value="Catalase core domain"/>
    <property type="match status" value="1"/>
</dbReference>
<comment type="caution">
    <text evidence="2">The sequence shown here is derived from an EMBL/GenBank/DDBJ whole genome shotgun (WGS) entry which is preliminary data.</text>
</comment>